<evidence type="ECO:0000313" key="2">
    <source>
        <dbReference type="Proteomes" id="UP000479190"/>
    </source>
</evidence>
<name>A0A6H5J9L5_9HYME</name>
<evidence type="ECO:0000313" key="1">
    <source>
        <dbReference type="EMBL" id="CAB0044960.1"/>
    </source>
</evidence>
<dbReference type="Proteomes" id="UP000479190">
    <property type="component" value="Unassembled WGS sequence"/>
</dbReference>
<organism evidence="1 2">
    <name type="scientific">Trichogramma brassicae</name>
    <dbReference type="NCBI Taxonomy" id="86971"/>
    <lineage>
        <taxon>Eukaryota</taxon>
        <taxon>Metazoa</taxon>
        <taxon>Ecdysozoa</taxon>
        <taxon>Arthropoda</taxon>
        <taxon>Hexapoda</taxon>
        <taxon>Insecta</taxon>
        <taxon>Pterygota</taxon>
        <taxon>Neoptera</taxon>
        <taxon>Endopterygota</taxon>
        <taxon>Hymenoptera</taxon>
        <taxon>Apocrita</taxon>
        <taxon>Proctotrupomorpha</taxon>
        <taxon>Chalcidoidea</taxon>
        <taxon>Trichogrammatidae</taxon>
        <taxon>Trichogramma</taxon>
    </lineage>
</organism>
<dbReference type="EMBL" id="CADCXV010001505">
    <property type="protein sequence ID" value="CAB0044960.1"/>
    <property type="molecule type" value="Genomic_DNA"/>
</dbReference>
<protein>
    <submittedName>
        <fullName evidence="1">Uncharacterized protein</fullName>
    </submittedName>
</protein>
<gene>
    <name evidence="1" type="ORF">TBRA_LOCUS16527</name>
</gene>
<proteinExistence type="predicted"/>
<keyword evidence="2" id="KW-1185">Reference proteome</keyword>
<reference evidence="1 2" key="1">
    <citation type="submission" date="2020-02" db="EMBL/GenBank/DDBJ databases">
        <authorList>
            <person name="Ferguson B K."/>
        </authorList>
    </citation>
    <scope>NUCLEOTIDE SEQUENCE [LARGE SCALE GENOMIC DNA]</scope>
</reference>
<accession>A0A6H5J9L5</accession>
<sequence length="69" mass="8145">MISWNLFYAFPARSATALYIGQLQRVRLYITHCVIYIRAHGDSKLFRNRVKIGDIRADENLKKEHSHLK</sequence>
<dbReference type="AlphaFoldDB" id="A0A6H5J9L5"/>